<evidence type="ECO:0000259" key="2">
    <source>
        <dbReference type="PROSITE" id="PS50943"/>
    </source>
</evidence>
<dbReference type="OrthoDB" id="9797543at2"/>
<dbReference type="InterPro" id="IPR050400">
    <property type="entry name" value="Bact_Cytoskel_RodZ"/>
</dbReference>
<evidence type="ECO:0000256" key="1">
    <source>
        <dbReference type="SAM" id="Phobius"/>
    </source>
</evidence>
<gene>
    <name evidence="3" type="ORF">ERX27_06840</name>
</gene>
<dbReference type="AlphaFoldDB" id="A0A4R6BDJ3"/>
<dbReference type="PANTHER" id="PTHR34475">
    <property type="match status" value="1"/>
</dbReference>
<dbReference type="Pfam" id="PF13413">
    <property type="entry name" value="HTH_25"/>
    <property type="match status" value="1"/>
</dbReference>
<comment type="caution">
    <text evidence="3">The sequence shown here is derived from an EMBL/GenBank/DDBJ whole genome shotgun (WGS) entry which is preliminary data.</text>
</comment>
<accession>A0A4R6BDJ3</accession>
<evidence type="ECO:0000313" key="4">
    <source>
        <dbReference type="Proteomes" id="UP000295310"/>
    </source>
</evidence>
<keyword evidence="1" id="KW-0812">Transmembrane</keyword>
<keyword evidence="1" id="KW-0472">Membrane</keyword>
<reference evidence="3 4" key="1">
    <citation type="submission" date="2019-01" db="EMBL/GenBank/DDBJ databases">
        <title>Draft genome sequences of the type strains of six Macrococcus species.</title>
        <authorList>
            <person name="Mazhar S."/>
            <person name="Altermann E."/>
            <person name="Hill C."/>
            <person name="Mcauliffe O."/>
        </authorList>
    </citation>
    <scope>NUCLEOTIDE SEQUENCE [LARGE SCALE GENOMIC DNA]</scope>
    <source>
        <strain evidence="3 4">CCM4811</strain>
    </source>
</reference>
<dbReference type="Proteomes" id="UP000295310">
    <property type="component" value="Unassembled WGS sequence"/>
</dbReference>
<dbReference type="PROSITE" id="PS50943">
    <property type="entry name" value="HTH_CROC1"/>
    <property type="match status" value="1"/>
</dbReference>
<dbReference type="CDD" id="cd00093">
    <property type="entry name" value="HTH_XRE"/>
    <property type="match status" value="1"/>
</dbReference>
<dbReference type="InterPro" id="IPR010982">
    <property type="entry name" value="Lambda_DNA-bd_dom_sf"/>
</dbReference>
<keyword evidence="4" id="KW-1185">Reference proteome</keyword>
<name>A0A4R6BDJ3_9STAP</name>
<evidence type="ECO:0000313" key="3">
    <source>
        <dbReference type="EMBL" id="TDL97788.1"/>
    </source>
</evidence>
<keyword evidence="1" id="KW-1133">Transmembrane helix</keyword>
<protein>
    <submittedName>
        <fullName evidence="3">Helix-turn-helix domain-containing protein</fullName>
    </submittedName>
</protein>
<proteinExistence type="predicted"/>
<dbReference type="GO" id="GO:0003677">
    <property type="term" value="F:DNA binding"/>
    <property type="evidence" value="ECO:0007669"/>
    <property type="project" value="InterPro"/>
</dbReference>
<dbReference type="SUPFAM" id="SSF47413">
    <property type="entry name" value="lambda repressor-like DNA-binding domains"/>
    <property type="match status" value="1"/>
</dbReference>
<dbReference type="PANTHER" id="PTHR34475:SF1">
    <property type="entry name" value="CYTOSKELETON PROTEIN RODZ"/>
    <property type="match status" value="1"/>
</dbReference>
<feature type="transmembrane region" description="Helical" evidence="1">
    <location>
        <begin position="109"/>
        <end position="131"/>
    </location>
</feature>
<organism evidence="3 4">
    <name type="scientific">Macrococcus brunensis</name>
    <dbReference type="NCBI Taxonomy" id="198483"/>
    <lineage>
        <taxon>Bacteria</taxon>
        <taxon>Bacillati</taxon>
        <taxon>Bacillota</taxon>
        <taxon>Bacilli</taxon>
        <taxon>Bacillales</taxon>
        <taxon>Staphylococcaceae</taxon>
        <taxon>Macrococcus</taxon>
    </lineage>
</organism>
<dbReference type="Gene3D" id="1.10.260.40">
    <property type="entry name" value="lambda repressor-like DNA-binding domains"/>
    <property type="match status" value="1"/>
</dbReference>
<dbReference type="EMBL" id="SCWA01000010">
    <property type="protein sequence ID" value="TDL97788.1"/>
    <property type="molecule type" value="Genomic_DNA"/>
</dbReference>
<sequence>MGGVSMKPIGKILKSKRESLGMTLLDMEKRIKIKREYISMLEKNEFDQLPNPDYAVGFIKKYAESVNLHAQKLIEEHQTELPVHKMTAKEAKKSLQSPVFQETQLLSPLFRLILLVAALCTLLWLASVYLFPHHHEWNAATINPSRNVAVETKKVENMPDKKKEPEKPVKKEEKTIVSYKSFDGATLSYTVKTKEPVSIRVTSKTPTWLQLRNDNNQSENYQNVNDRTLKVDKGTRTVTLIAGSTADLTVYLNGEKVDVPTNADTLITRTYQFNISK</sequence>
<dbReference type="InterPro" id="IPR001387">
    <property type="entry name" value="Cro/C1-type_HTH"/>
</dbReference>
<dbReference type="SMART" id="SM00530">
    <property type="entry name" value="HTH_XRE"/>
    <property type="match status" value="1"/>
</dbReference>
<feature type="domain" description="HTH cro/C1-type" evidence="2">
    <location>
        <begin position="13"/>
        <end position="45"/>
    </location>
</feature>